<gene>
    <name evidence="2" type="ORF">WMSIL1_LOCUS4073</name>
</gene>
<evidence type="ECO:0000313" key="2">
    <source>
        <dbReference type="EMBL" id="VUZ43062.1"/>
    </source>
</evidence>
<feature type="chain" id="PRO_5022139248" evidence="1">
    <location>
        <begin position="24"/>
        <end position="115"/>
    </location>
</feature>
<proteinExistence type="predicted"/>
<name>A0A564Y705_HYMDI</name>
<dbReference type="EMBL" id="CABIJS010000111">
    <property type="protein sequence ID" value="VUZ43062.1"/>
    <property type="molecule type" value="Genomic_DNA"/>
</dbReference>
<accession>A0A564Y705</accession>
<keyword evidence="1" id="KW-0732">Signal</keyword>
<sequence length="115" mass="12847">MRILRLKCLLTFLIRQLLLFLNSYENPTQSSVAPVSLKVLPTAALVQAVNDKMKLHLSVRDGVKVMNLTHTMEFSKPKVVTARLVLVPKSSQCNYQKNQICCLRAKKKAAGLALP</sequence>
<evidence type="ECO:0000313" key="3">
    <source>
        <dbReference type="Proteomes" id="UP000321570"/>
    </source>
</evidence>
<feature type="signal peptide" evidence="1">
    <location>
        <begin position="1"/>
        <end position="23"/>
    </location>
</feature>
<reference evidence="2 3" key="1">
    <citation type="submission" date="2019-07" db="EMBL/GenBank/DDBJ databases">
        <authorList>
            <person name="Jastrzebski P J."/>
            <person name="Paukszto L."/>
            <person name="Jastrzebski P J."/>
        </authorList>
    </citation>
    <scope>NUCLEOTIDE SEQUENCE [LARGE SCALE GENOMIC DNA]</scope>
    <source>
        <strain evidence="2 3">WMS-il1</strain>
    </source>
</reference>
<protein>
    <submittedName>
        <fullName evidence="2">Uncharacterized protein</fullName>
    </submittedName>
</protein>
<evidence type="ECO:0000256" key="1">
    <source>
        <dbReference type="SAM" id="SignalP"/>
    </source>
</evidence>
<dbReference type="Proteomes" id="UP000321570">
    <property type="component" value="Unassembled WGS sequence"/>
</dbReference>
<dbReference type="AlphaFoldDB" id="A0A564Y705"/>
<organism evidence="2 3">
    <name type="scientific">Hymenolepis diminuta</name>
    <name type="common">Rat tapeworm</name>
    <dbReference type="NCBI Taxonomy" id="6216"/>
    <lineage>
        <taxon>Eukaryota</taxon>
        <taxon>Metazoa</taxon>
        <taxon>Spiralia</taxon>
        <taxon>Lophotrochozoa</taxon>
        <taxon>Platyhelminthes</taxon>
        <taxon>Cestoda</taxon>
        <taxon>Eucestoda</taxon>
        <taxon>Cyclophyllidea</taxon>
        <taxon>Hymenolepididae</taxon>
        <taxon>Hymenolepis</taxon>
    </lineage>
</organism>
<keyword evidence="3" id="KW-1185">Reference proteome</keyword>